<proteinExistence type="inferred from homology"/>
<evidence type="ECO:0000256" key="1">
    <source>
        <dbReference type="ARBA" id="ARBA00007690"/>
    </source>
</evidence>
<evidence type="ECO:0000256" key="2">
    <source>
        <dbReference type="SAM" id="MobiDB-lite"/>
    </source>
</evidence>
<dbReference type="InterPro" id="IPR012978">
    <property type="entry name" value="HEAT_RRP12"/>
</dbReference>
<dbReference type="EnsemblPlants" id="AUR62026046-RA">
    <property type="protein sequence ID" value="AUR62026046-RA:cds"/>
    <property type="gene ID" value="AUR62026046"/>
</dbReference>
<dbReference type="Pfam" id="PF25772">
    <property type="entry name" value="HEAT_RRP12_N"/>
    <property type="match status" value="1"/>
</dbReference>
<dbReference type="InterPro" id="IPR057860">
    <property type="entry name" value="HEAT_RRP12_N"/>
</dbReference>
<evidence type="ECO:0000313" key="5">
    <source>
        <dbReference type="EnsemblPlants" id="AUR62026046-RA:cds"/>
    </source>
</evidence>
<protein>
    <recommendedName>
        <fullName evidence="7">RRP12-like protein</fullName>
    </recommendedName>
</protein>
<evidence type="ECO:0000259" key="4">
    <source>
        <dbReference type="Pfam" id="PF25772"/>
    </source>
</evidence>
<feature type="region of interest" description="Disordered" evidence="2">
    <location>
        <begin position="866"/>
        <end position="987"/>
    </location>
</feature>
<reference evidence="5" key="1">
    <citation type="journal article" date="2017" name="Nature">
        <title>The genome of Chenopodium quinoa.</title>
        <authorList>
            <person name="Jarvis D.E."/>
            <person name="Ho Y.S."/>
            <person name="Lightfoot D.J."/>
            <person name="Schmoeckel S.M."/>
            <person name="Li B."/>
            <person name="Borm T.J.A."/>
            <person name="Ohyanagi H."/>
            <person name="Mineta K."/>
            <person name="Michell C.T."/>
            <person name="Saber N."/>
            <person name="Kharbatia N.M."/>
            <person name="Rupper R.R."/>
            <person name="Sharp A.R."/>
            <person name="Dally N."/>
            <person name="Boughton B.A."/>
            <person name="Woo Y.H."/>
            <person name="Gao G."/>
            <person name="Schijlen E.G.W.M."/>
            <person name="Guo X."/>
            <person name="Momin A.A."/>
            <person name="Negrao S."/>
            <person name="Al-Babili S."/>
            <person name="Gehring C."/>
            <person name="Roessner U."/>
            <person name="Jung C."/>
            <person name="Murphy K."/>
            <person name="Arold S.T."/>
            <person name="Gojobori T."/>
            <person name="van der Linden C.G."/>
            <person name="van Loo E.N."/>
            <person name="Jellen E.N."/>
            <person name="Maughan P.J."/>
            <person name="Tester M."/>
        </authorList>
    </citation>
    <scope>NUCLEOTIDE SEQUENCE [LARGE SCALE GENOMIC DNA]</scope>
    <source>
        <strain evidence="5">cv. PI 614886</strain>
    </source>
</reference>
<evidence type="ECO:0000313" key="6">
    <source>
        <dbReference type="Proteomes" id="UP000596660"/>
    </source>
</evidence>
<dbReference type="SUPFAM" id="SSF48371">
    <property type="entry name" value="ARM repeat"/>
    <property type="match status" value="2"/>
</dbReference>
<comment type="similarity">
    <text evidence="1">Belongs to the RRP12 family.</text>
</comment>
<dbReference type="AlphaFoldDB" id="A0A803MAC9"/>
<dbReference type="InterPro" id="IPR011989">
    <property type="entry name" value="ARM-like"/>
</dbReference>
<name>A0A803MAC9_CHEQI</name>
<dbReference type="Gene3D" id="1.25.10.10">
    <property type="entry name" value="Leucine-rich Repeat Variant"/>
    <property type="match status" value="1"/>
</dbReference>
<reference evidence="5" key="2">
    <citation type="submission" date="2021-03" db="UniProtKB">
        <authorList>
            <consortium name="EnsemblPlants"/>
        </authorList>
    </citation>
    <scope>IDENTIFICATION</scope>
</reference>
<feature type="domain" description="RRP12 HEAT" evidence="3">
    <location>
        <begin position="391"/>
        <end position="510"/>
    </location>
</feature>
<dbReference type="InterPro" id="IPR016024">
    <property type="entry name" value="ARM-type_fold"/>
</dbReference>
<dbReference type="PANTHER" id="PTHR48412:SF1">
    <property type="entry name" value="ARM REPEAT SUPERFAMILY PROTEIN"/>
    <property type="match status" value="1"/>
</dbReference>
<evidence type="ECO:0008006" key="7">
    <source>
        <dbReference type="Google" id="ProtNLM"/>
    </source>
</evidence>
<feature type="compositionally biased region" description="Basic and acidic residues" evidence="2">
    <location>
        <begin position="933"/>
        <end position="943"/>
    </location>
</feature>
<evidence type="ECO:0000259" key="3">
    <source>
        <dbReference type="Pfam" id="PF08161"/>
    </source>
</evidence>
<keyword evidence="6" id="KW-1185">Reference proteome</keyword>
<organism evidence="5 6">
    <name type="scientific">Chenopodium quinoa</name>
    <name type="common">Quinoa</name>
    <dbReference type="NCBI Taxonomy" id="63459"/>
    <lineage>
        <taxon>Eukaryota</taxon>
        <taxon>Viridiplantae</taxon>
        <taxon>Streptophyta</taxon>
        <taxon>Embryophyta</taxon>
        <taxon>Tracheophyta</taxon>
        <taxon>Spermatophyta</taxon>
        <taxon>Magnoliopsida</taxon>
        <taxon>eudicotyledons</taxon>
        <taxon>Gunneridae</taxon>
        <taxon>Pentapetalae</taxon>
        <taxon>Caryophyllales</taxon>
        <taxon>Chenopodiaceae</taxon>
        <taxon>Chenopodioideae</taxon>
        <taxon>Atripliceae</taxon>
        <taxon>Chenopodium</taxon>
    </lineage>
</organism>
<sequence length="987" mass="108600">VKSLLLEESLPLSPLSYFAAAINELSRPLNDAASASALATFLSIVLSLVPESSISSEKAAEAAMILVTVLGSEERELIVGSASSARCVVKCLGVLLGFSDFEDWSSVDLPFQTLLNWCTDKRPKVRKCALVYLENALKSFQSETVKKKASELVMSLLESFMSIAIKLGVIQSVDGSGSERQCEAEQLDIVHALNIVRVAIPYLCGESSEKIILKLIELLDSRSSTFLRPVLNAIEVFLEKVEVGFSTQLAGKVIDALSTYVSSEMKSNDSIISAANLLKITLDKLHARDTGKWNKSLPVGVNAIAGLLTREADIASKSSSILRKLIDEQLSDDINFQLANVEESKAIASICSTFIKLVDSFDGIPNEHTIAVLSFLFLKLVKKSEIGQDLQALGHGLWGLLPAFCRHPIDVSKSFQSFAKLMLFQLKKNASMREDIADALQELVRQNKCFPKFDAAIVEPVKHSPDFSLEDYLMEKRKSFFYSKKTAIKNIKALALYSCELLLALMTVFLDSKPAKRTSLKKAISCLASISDSSSTKKIFFSSLERFPVVKTVSVSEDSDPSNLLLSDVPSDSSSVDDNSQWPLILDLASSIVEGADEDLVGLIFRLTKHALQSGDDKCIAEAYYTLSCILEEHPWFCSLKMDELVDLIIGLKSPADIASFSNRLSCFHLLLVHALKSNSDVENTQPFQILNEIILALKDSRKEARKIAYDFLLRISSCLVDSSAADPDGPYYKLITMVMGYLSGPSPHVTSAAIAALSMFVFKEPELCVKIPNVVSSVVSLLQTKAVETIKAVLGFIKVLVSSLEAKDMHNFLPAIVDGVLPWSSISRHHFRSKVTVILEIIIRKCGFPTIKSVTPERYQSFVRKVSQNRHGNTNSKEADSADAKPQLSNIQTNGSKKRSYNEANDNGRDSKLPRNHRRKHMQDFQSAGGSRRADVGADRKTNQFKRNNSKTGQNQKGQKFDRASGSIQKRPGPTNGHTGRFGRKS</sequence>
<dbReference type="Gramene" id="AUR62026046-RA">
    <property type="protein sequence ID" value="AUR62026046-RA:cds"/>
    <property type="gene ID" value="AUR62026046"/>
</dbReference>
<accession>A0A803MAC9</accession>
<dbReference type="PANTHER" id="PTHR48412">
    <property type="entry name" value="ARM REPEAT SUPERFAMILY PROTEIN"/>
    <property type="match status" value="1"/>
</dbReference>
<feature type="domain" description="RRP12 N-terminal HEAT" evidence="4">
    <location>
        <begin position="2"/>
        <end position="242"/>
    </location>
</feature>
<dbReference type="Proteomes" id="UP000596660">
    <property type="component" value="Unplaced"/>
</dbReference>
<feature type="compositionally biased region" description="Polar residues" evidence="2">
    <location>
        <begin position="946"/>
        <end position="959"/>
    </location>
</feature>
<dbReference type="Pfam" id="PF08161">
    <property type="entry name" value="RRP12_HEAT"/>
    <property type="match status" value="1"/>
</dbReference>